<reference evidence="1" key="1">
    <citation type="journal article" date="2009" name="PLoS Genet.">
        <title>Sequencing, mapping, and analysis of 27,455 maize full-length cDNAs.</title>
        <authorList>
            <person name="Soderlund C."/>
            <person name="Descour A."/>
            <person name="Kudrna D."/>
            <person name="Bomhoff M."/>
            <person name="Boyd L."/>
            <person name="Currie J."/>
            <person name="Angelova A."/>
            <person name="Collura K."/>
            <person name="Wissotski M."/>
            <person name="Ashley E."/>
            <person name="Morrow D."/>
            <person name="Fernandes J."/>
            <person name="Walbot V."/>
            <person name="Yu Y."/>
        </authorList>
    </citation>
    <scope>NUCLEOTIDE SEQUENCE</scope>
    <source>
        <strain evidence="1">B73</strain>
    </source>
</reference>
<proteinExistence type="evidence at transcript level"/>
<accession>C0PLK3</accession>
<organism evidence="1">
    <name type="scientific">Zea mays</name>
    <name type="common">Maize</name>
    <dbReference type="NCBI Taxonomy" id="4577"/>
    <lineage>
        <taxon>Eukaryota</taxon>
        <taxon>Viridiplantae</taxon>
        <taxon>Streptophyta</taxon>
        <taxon>Embryophyta</taxon>
        <taxon>Tracheophyta</taxon>
        <taxon>Spermatophyta</taxon>
        <taxon>Magnoliopsida</taxon>
        <taxon>Liliopsida</taxon>
        <taxon>Poales</taxon>
        <taxon>Poaceae</taxon>
        <taxon>PACMAD clade</taxon>
        <taxon>Panicoideae</taxon>
        <taxon>Andropogonodae</taxon>
        <taxon>Andropogoneae</taxon>
        <taxon>Tripsacinae</taxon>
        <taxon>Zea</taxon>
    </lineage>
</organism>
<evidence type="ECO:0000313" key="1">
    <source>
        <dbReference type="EMBL" id="ACN36069.1"/>
    </source>
</evidence>
<protein>
    <submittedName>
        <fullName evidence="1">Uncharacterized protein</fullName>
    </submittedName>
</protein>
<dbReference type="AlphaFoldDB" id="C0PLK3"/>
<reference evidence="1" key="2">
    <citation type="submission" date="2012-06" db="EMBL/GenBank/DDBJ databases">
        <authorList>
            <person name="Yu Y."/>
            <person name="Currie J."/>
            <person name="Lomeli R."/>
            <person name="Angelova A."/>
            <person name="Collura K."/>
            <person name="Wissotski M."/>
            <person name="Campos D."/>
            <person name="Kudrna D."/>
            <person name="Golser W."/>
            <person name="Ashely E."/>
            <person name="Descour A."/>
            <person name="Fernandes J."/>
            <person name="Soderlund C."/>
            <person name="Walbot V."/>
        </authorList>
    </citation>
    <scope>NUCLEOTIDE SEQUENCE</scope>
    <source>
        <strain evidence="1">B73</strain>
    </source>
</reference>
<name>C0PLK3_MAIZE</name>
<sequence length="38" mass="4459">MIHKQLGWYAACVCDSEKACLPRKILMSIPELRDNRRI</sequence>
<dbReference type="EMBL" id="BT069172">
    <property type="protein sequence ID" value="ACN36069.1"/>
    <property type="molecule type" value="mRNA"/>
</dbReference>